<keyword evidence="2 5" id="KW-0812">Transmembrane</keyword>
<dbReference type="OrthoDB" id="88184at2"/>
<organism evidence="6 7">
    <name type="scientific">Lacrimispora amygdalina</name>
    <dbReference type="NCBI Taxonomy" id="253257"/>
    <lineage>
        <taxon>Bacteria</taxon>
        <taxon>Bacillati</taxon>
        <taxon>Bacillota</taxon>
        <taxon>Clostridia</taxon>
        <taxon>Lachnospirales</taxon>
        <taxon>Lachnospiraceae</taxon>
        <taxon>Lacrimispora</taxon>
    </lineage>
</organism>
<proteinExistence type="predicted"/>
<evidence type="ECO:0000256" key="3">
    <source>
        <dbReference type="ARBA" id="ARBA00022989"/>
    </source>
</evidence>
<sequence length="146" mass="16453">MEKIKAGFITVFGALFSWLGILAIPVFMLVGMNFIDYFTGLAAAKYRDEKVTSYKSIRGIYKKVFMWVLIIIGWGMDILINYTVKYIGLDIKVPFIVATLVAVWLICNEVISTLENLIDIGVNIPPFLMPLAKLIKGKVEDKAKIE</sequence>
<dbReference type="InterPro" id="IPR006480">
    <property type="entry name" value="Phage_holin_4_1"/>
</dbReference>
<comment type="caution">
    <text evidence="6">The sequence shown here is derived from an EMBL/GenBank/DDBJ whole genome shotgun (WGS) entry which is preliminary data.</text>
</comment>
<evidence type="ECO:0000256" key="5">
    <source>
        <dbReference type="SAM" id="Phobius"/>
    </source>
</evidence>
<evidence type="ECO:0000313" key="7">
    <source>
        <dbReference type="Proteomes" id="UP000260680"/>
    </source>
</evidence>
<dbReference type="GO" id="GO:0016020">
    <property type="term" value="C:membrane"/>
    <property type="evidence" value="ECO:0007669"/>
    <property type="project" value="UniProtKB-SubCell"/>
</dbReference>
<dbReference type="EMBL" id="QOHO01000031">
    <property type="protein sequence ID" value="RFZ78818.1"/>
    <property type="molecule type" value="Genomic_DNA"/>
</dbReference>
<evidence type="ECO:0000256" key="4">
    <source>
        <dbReference type="ARBA" id="ARBA00023136"/>
    </source>
</evidence>
<reference evidence="6 7" key="1">
    <citation type="submission" date="2018-07" db="EMBL/GenBank/DDBJ databases">
        <title>New species, Clostridium PI-S10-A1B.</title>
        <authorList>
            <person name="Krishna G."/>
            <person name="Summeta K."/>
            <person name="Shikha S."/>
            <person name="Prabhu P.B."/>
            <person name="Suresh K."/>
        </authorList>
    </citation>
    <scope>NUCLEOTIDE SEQUENCE [LARGE SCALE GENOMIC DNA]</scope>
    <source>
        <strain evidence="6 7">PI-S10-A1B</strain>
    </source>
</reference>
<protein>
    <submittedName>
        <fullName evidence="6">Holin</fullName>
    </submittedName>
</protein>
<feature type="transmembrane region" description="Helical" evidence="5">
    <location>
        <begin position="60"/>
        <end position="80"/>
    </location>
</feature>
<accession>A0A3E2NCT1</accession>
<evidence type="ECO:0000256" key="2">
    <source>
        <dbReference type="ARBA" id="ARBA00022692"/>
    </source>
</evidence>
<gene>
    <name evidence="6" type="ORF">DS742_11860</name>
</gene>
<feature type="transmembrane region" description="Helical" evidence="5">
    <location>
        <begin position="6"/>
        <end position="39"/>
    </location>
</feature>
<evidence type="ECO:0000313" key="6">
    <source>
        <dbReference type="EMBL" id="RFZ78818.1"/>
    </source>
</evidence>
<dbReference type="Pfam" id="PF05105">
    <property type="entry name" value="Phage_holin_4_1"/>
    <property type="match status" value="1"/>
</dbReference>
<evidence type="ECO:0000256" key="1">
    <source>
        <dbReference type="ARBA" id="ARBA00004141"/>
    </source>
</evidence>
<dbReference type="AlphaFoldDB" id="A0A3E2NCT1"/>
<comment type="subcellular location">
    <subcellularLocation>
        <location evidence="1">Membrane</location>
        <topology evidence="1">Multi-pass membrane protein</topology>
    </subcellularLocation>
</comment>
<keyword evidence="3 5" id="KW-1133">Transmembrane helix</keyword>
<dbReference type="NCBIfam" id="TIGR01593">
    <property type="entry name" value="holin_tox_secr"/>
    <property type="match status" value="1"/>
</dbReference>
<name>A0A3E2NCT1_9FIRM</name>
<keyword evidence="4 5" id="KW-0472">Membrane</keyword>
<dbReference type="Proteomes" id="UP000260680">
    <property type="component" value="Unassembled WGS sequence"/>
</dbReference>
<dbReference type="RefSeq" id="WP_117417244.1">
    <property type="nucleotide sequence ID" value="NZ_QOHO01000031.1"/>
</dbReference>